<gene>
    <name evidence="9" type="primary">tatB</name>
    <name evidence="12" type="ORF">SAMN04490244_106213</name>
</gene>
<comment type="subunit">
    <text evidence="9">The Tat system comprises two distinct complexes: a TatABC complex, containing multiple copies of TatA, TatB and TatC subunits, and a separate TatA complex, containing only TatA subunits. Substrates initially bind to the TatABC complex, which probably triggers association of the separate TatA complex to form the active translocon.</text>
</comment>
<dbReference type="OrthoDB" id="7206969at2"/>
<dbReference type="EMBL" id="FOGU01000006">
    <property type="protein sequence ID" value="SES16085.1"/>
    <property type="molecule type" value="Genomic_DNA"/>
</dbReference>
<sequence length="152" mass="16783">MLDIGWTELLVIGIVALIVVGPKDLPAMFRTLGRFTAKMKGMAREFQRAMDEAADDSGMRDTAKDLRKMTSSRQLGLDRLKDAADRFDKWEPGKDGRKTGSETDRLREERAAQAARVRETTAEEPEIEAAAEDAADAADAADLPAEDKRDNT</sequence>
<accession>A0A1H9V2Z9</accession>
<dbReference type="Proteomes" id="UP000198885">
    <property type="component" value="Unassembled WGS sequence"/>
</dbReference>
<dbReference type="GO" id="GO:0033281">
    <property type="term" value="C:TAT protein transport complex"/>
    <property type="evidence" value="ECO:0007669"/>
    <property type="project" value="UniProtKB-UniRule"/>
</dbReference>
<evidence type="ECO:0000313" key="13">
    <source>
        <dbReference type="Proteomes" id="UP000198885"/>
    </source>
</evidence>
<dbReference type="Pfam" id="PF02416">
    <property type="entry name" value="TatA_B_E"/>
    <property type="match status" value="1"/>
</dbReference>
<keyword evidence="13" id="KW-1185">Reference proteome</keyword>
<evidence type="ECO:0000256" key="1">
    <source>
        <dbReference type="ARBA" id="ARBA00004167"/>
    </source>
</evidence>
<evidence type="ECO:0000256" key="7">
    <source>
        <dbReference type="ARBA" id="ARBA00023010"/>
    </source>
</evidence>
<dbReference type="Gene3D" id="1.20.5.3310">
    <property type="match status" value="1"/>
</dbReference>
<keyword evidence="5 9" id="KW-0653">Protein transport</keyword>
<evidence type="ECO:0000256" key="5">
    <source>
        <dbReference type="ARBA" id="ARBA00022927"/>
    </source>
</evidence>
<evidence type="ECO:0000256" key="4">
    <source>
        <dbReference type="ARBA" id="ARBA00022692"/>
    </source>
</evidence>
<comment type="similarity">
    <text evidence="9">Belongs to the TatB family.</text>
</comment>
<evidence type="ECO:0000256" key="9">
    <source>
        <dbReference type="HAMAP-Rule" id="MF_00237"/>
    </source>
</evidence>
<dbReference type="HAMAP" id="MF_00237">
    <property type="entry name" value="TatB"/>
    <property type="match status" value="1"/>
</dbReference>
<feature type="compositionally biased region" description="Basic and acidic residues" evidence="10">
    <location>
        <begin position="88"/>
        <end position="121"/>
    </location>
</feature>
<protein>
    <recommendedName>
        <fullName evidence="9">Sec-independent protein translocase protein TatB</fullName>
    </recommendedName>
</protein>
<dbReference type="PANTHER" id="PTHR33162:SF1">
    <property type="entry name" value="SEC-INDEPENDENT PROTEIN TRANSLOCASE PROTEIN TATA, CHLOROPLASTIC"/>
    <property type="match status" value="1"/>
</dbReference>
<feature type="compositionally biased region" description="Acidic residues" evidence="10">
    <location>
        <begin position="122"/>
        <end position="136"/>
    </location>
</feature>
<evidence type="ECO:0000313" key="12">
    <source>
        <dbReference type="EMBL" id="SES16085.1"/>
    </source>
</evidence>
<name>A0A1H9V2Z9_9RHOB</name>
<feature type="region of interest" description="Disordered" evidence="10">
    <location>
        <begin position="88"/>
        <end position="152"/>
    </location>
</feature>
<keyword evidence="2 9" id="KW-0813">Transport</keyword>
<feature type="transmembrane region" description="Helical" evidence="11">
    <location>
        <begin position="6"/>
        <end position="25"/>
    </location>
</feature>
<dbReference type="PANTHER" id="PTHR33162">
    <property type="entry name" value="SEC-INDEPENDENT PROTEIN TRANSLOCASE PROTEIN TATA, CHLOROPLASTIC"/>
    <property type="match status" value="1"/>
</dbReference>
<evidence type="ECO:0000256" key="11">
    <source>
        <dbReference type="SAM" id="Phobius"/>
    </source>
</evidence>
<feature type="region of interest" description="Disordered" evidence="10">
    <location>
        <begin position="50"/>
        <end position="70"/>
    </location>
</feature>
<comment type="function">
    <text evidence="9">Part of the twin-arginine translocation (Tat) system that transports large folded proteins containing a characteristic twin-arginine motif in their signal peptide across membranes. Together with TatC, TatB is part of a receptor directly interacting with Tat signal peptides. TatB may form an oligomeric binding site that transiently accommodates folded Tat precursor proteins before their translocation.</text>
</comment>
<organism evidence="12 13">
    <name type="scientific">Tranquillimonas rosea</name>
    <dbReference type="NCBI Taxonomy" id="641238"/>
    <lineage>
        <taxon>Bacteria</taxon>
        <taxon>Pseudomonadati</taxon>
        <taxon>Pseudomonadota</taxon>
        <taxon>Alphaproteobacteria</taxon>
        <taxon>Rhodobacterales</taxon>
        <taxon>Roseobacteraceae</taxon>
        <taxon>Tranquillimonas</taxon>
    </lineage>
</organism>
<keyword evidence="4 9" id="KW-0812">Transmembrane</keyword>
<dbReference type="STRING" id="641238.SAMN04490244_106213"/>
<dbReference type="RefSeq" id="WP_092693887.1">
    <property type="nucleotide sequence ID" value="NZ_CBDDGO010000004.1"/>
</dbReference>
<evidence type="ECO:0000256" key="2">
    <source>
        <dbReference type="ARBA" id="ARBA00022448"/>
    </source>
</evidence>
<reference evidence="12 13" key="1">
    <citation type="submission" date="2016-10" db="EMBL/GenBank/DDBJ databases">
        <authorList>
            <person name="de Groot N.N."/>
        </authorList>
    </citation>
    <scope>NUCLEOTIDE SEQUENCE [LARGE SCALE GENOMIC DNA]</scope>
    <source>
        <strain evidence="12 13">DSM 23042</strain>
    </source>
</reference>
<evidence type="ECO:0000256" key="3">
    <source>
        <dbReference type="ARBA" id="ARBA00022475"/>
    </source>
</evidence>
<feature type="compositionally biased region" description="Basic and acidic residues" evidence="10">
    <location>
        <begin position="50"/>
        <end position="68"/>
    </location>
</feature>
<evidence type="ECO:0000256" key="8">
    <source>
        <dbReference type="ARBA" id="ARBA00023136"/>
    </source>
</evidence>
<evidence type="ECO:0000256" key="6">
    <source>
        <dbReference type="ARBA" id="ARBA00022989"/>
    </source>
</evidence>
<keyword evidence="7 9" id="KW-0811">Translocation</keyword>
<dbReference type="GO" id="GO:0008320">
    <property type="term" value="F:protein transmembrane transporter activity"/>
    <property type="evidence" value="ECO:0007669"/>
    <property type="project" value="UniProtKB-UniRule"/>
</dbReference>
<dbReference type="InterPro" id="IPR018448">
    <property type="entry name" value="TatB"/>
</dbReference>
<comment type="subcellular location">
    <subcellularLocation>
        <location evidence="9">Cell membrane</location>
        <topology evidence="9">Single-pass membrane protein</topology>
    </subcellularLocation>
    <subcellularLocation>
        <location evidence="1">Membrane</location>
        <topology evidence="1">Single-pass membrane protein</topology>
    </subcellularLocation>
</comment>
<dbReference type="PRINTS" id="PR01506">
    <property type="entry name" value="TATBPROTEIN"/>
</dbReference>
<dbReference type="GO" id="GO:0043953">
    <property type="term" value="P:protein transport by the Tat complex"/>
    <property type="evidence" value="ECO:0007669"/>
    <property type="project" value="UniProtKB-UniRule"/>
</dbReference>
<dbReference type="NCBIfam" id="TIGR01410">
    <property type="entry name" value="tatB"/>
    <property type="match status" value="1"/>
</dbReference>
<keyword evidence="6 9" id="KW-1133">Transmembrane helix</keyword>
<dbReference type="InterPro" id="IPR003369">
    <property type="entry name" value="TatA/B/E"/>
</dbReference>
<evidence type="ECO:0000256" key="10">
    <source>
        <dbReference type="SAM" id="MobiDB-lite"/>
    </source>
</evidence>
<keyword evidence="3 9" id="KW-1003">Cell membrane</keyword>
<keyword evidence="8 9" id="KW-0472">Membrane</keyword>
<dbReference type="AlphaFoldDB" id="A0A1H9V2Z9"/>
<proteinExistence type="inferred from homology"/>